<keyword evidence="1" id="KW-1133">Transmembrane helix</keyword>
<dbReference type="EMBL" id="AJWJ01000126">
    <property type="protein sequence ID" value="KAF2074855.1"/>
    <property type="molecule type" value="Genomic_DNA"/>
</dbReference>
<dbReference type="Proteomes" id="UP000695562">
    <property type="component" value="Unassembled WGS sequence"/>
</dbReference>
<evidence type="ECO:0000313" key="2">
    <source>
        <dbReference type="EMBL" id="KAF2074855.1"/>
    </source>
</evidence>
<gene>
    <name evidence="2" type="ORF">CYY_003843</name>
</gene>
<sequence length="1072" mass="120151">MFEKNFIFFIILIFINYVNSNWIGLNNLIIGSGLIEFNHESNTLYSIDQNLIYIYNSTNLLNQWATPLFKNQILKSSLKTISFIKVSYDGETFYLIDSQNNQLQVLSKKLKNDDLLSQTLKPKIVNLKQTANINSMALNQNSNNQLVLSNSSMVFILDQSFNVKYSIDVVKNISSIDVIDNVLYVVGGGDISLFNIQDGTFISKLQLNSLPDDDRIDASTIVPYMCVADSMDDSSTLYVLDNVNKRVIGIEKSDDSNDSNYYIERVLDLALNDTYADLVATKDGVFISSALKGTLFYQWIGSMISRVSYVAGKIEIHGQELSNITKIYLQGDKDNLCTDIYVVSDELVVCFYPYINQLLTGKTYKVIAEIGQETISSEFNYVSDGCQPGFWYDSNNNQCKVLKIDSLYVHKCFNVKDGLSISRISTTKDQSICPKGWAQGPISLMDISHNRIIRYQTCWNMRNLTTFTEIDAVATTDTPSLCPYSLEAPIYVDLSTTLKLWQATCFNMFGTQEKIQSYFPPGLYECDTKGIEIKKIDLWDLGSRCLHGIPDGKSGECSCFELWKGAQCDEPLCSDGSIFNLDINQCQCNKTCAENEILLEYSCQCICSFKSPIKCSHDARCVSLITDCLTNENKSNDNTDSLLAPFENCNATHPYKCFDKQCKRTPAECKQLSNQCLFKSCCWDGTINTGECSILPKCHLALPFRCPDGSCQLANTQCLANFIINPECGTNQSISLCPDGSSCPPCAEFNGCPLDLPYQCSSGECGKSSIDCVGSQLHLLKDQLLPIYVKPISTQLTIPFGESSHLHLYDTKGSYIANLGFFIPSPDSFINSSTSHETPLSLTQITVKPVADSYLRTIKFHDENVTRELGIFSPVLNITMAGVESDQVFPFVVNITFKVKAEISGLSLRRRLPDLCLGFINTTSNEWQCVHHKGNQKHPSILRLNQLTMISDTEVMGFTNHFTSFGILLRSEDDPLNSANRGAYLNGDQGKKHALPNKVVLSTVFAVIGMVLLIFLFSTLYISYRNHGSLKQMKKVYSERLKYTFTKKSDKKQNLDIEHQAPKHISIDNDNQ</sequence>
<dbReference type="OrthoDB" id="21182at2759"/>
<keyword evidence="1" id="KW-0812">Transmembrane</keyword>
<evidence type="ECO:0000313" key="3">
    <source>
        <dbReference type="Proteomes" id="UP000695562"/>
    </source>
</evidence>
<comment type="caution">
    <text evidence="2">The sequence shown here is derived from an EMBL/GenBank/DDBJ whole genome shotgun (WGS) entry which is preliminary data.</text>
</comment>
<organism evidence="2 3">
    <name type="scientific">Polysphondylium violaceum</name>
    <dbReference type="NCBI Taxonomy" id="133409"/>
    <lineage>
        <taxon>Eukaryota</taxon>
        <taxon>Amoebozoa</taxon>
        <taxon>Evosea</taxon>
        <taxon>Eumycetozoa</taxon>
        <taxon>Dictyostelia</taxon>
        <taxon>Dictyosteliales</taxon>
        <taxon>Dictyosteliaceae</taxon>
        <taxon>Polysphondylium</taxon>
    </lineage>
</organism>
<keyword evidence="3" id="KW-1185">Reference proteome</keyword>
<name>A0A8J4PX43_9MYCE</name>
<dbReference type="SUPFAM" id="SSF101908">
    <property type="entry name" value="Putative isomerase YbhE"/>
    <property type="match status" value="1"/>
</dbReference>
<evidence type="ECO:0000256" key="1">
    <source>
        <dbReference type="SAM" id="Phobius"/>
    </source>
</evidence>
<keyword evidence="1" id="KW-0472">Membrane</keyword>
<dbReference type="AlphaFoldDB" id="A0A8J4PX43"/>
<evidence type="ECO:0008006" key="4">
    <source>
        <dbReference type="Google" id="ProtNLM"/>
    </source>
</evidence>
<accession>A0A8J4PX43</accession>
<proteinExistence type="predicted"/>
<protein>
    <recommendedName>
        <fullName evidence="4">EGF-like domain-containing protein</fullName>
    </recommendedName>
</protein>
<feature type="transmembrane region" description="Helical" evidence="1">
    <location>
        <begin position="999"/>
        <end position="1024"/>
    </location>
</feature>
<reference evidence="2" key="1">
    <citation type="submission" date="2020-01" db="EMBL/GenBank/DDBJ databases">
        <title>Development of genomics and gene disruption for Polysphondylium violaceum indicates a role for the polyketide synthase stlB in stalk morphogenesis.</title>
        <authorList>
            <person name="Narita B."/>
            <person name="Kawabe Y."/>
            <person name="Kin K."/>
            <person name="Saito T."/>
            <person name="Gibbs R."/>
            <person name="Kuspa A."/>
            <person name="Muzny D."/>
            <person name="Queller D."/>
            <person name="Richards S."/>
            <person name="Strassman J."/>
            <person name="Sucgang R."/>
            <person name="Worley K."/>
            <person name="Schaap P."/>
        </authorList>
    </citation>
    <scope>NUCLEOTIDE SEQUENCE</scope>
    <source>
        <strain evidence="2">QSvi11</strain>
    </source>
</reference>